<evidence type="ECO:0000313" key="3">
    <source>
        <dbReference type="Proteomes" id="UP000199568"/>
    </source>
</evidence>
<dbReference type="Proteomes" id="UP000199568">
    <property type="component" value="Unassembled WGS sequence"/>
</dbReference>
<dbReference type="RefSeq" id="WP_090446861.1">
    <property type="nucleotide sequence ID" value="NZ_FOHU01000032.1"/>
</dbReference>
<name>A0A1I0H3N3_9FIRM</name>
<keyword evidence="1" id="KW-0175">Coiled coil</keyword>
<organism evidence="2 3">
    <name type="scientific">Natronincola peptidivorans</name>
    <dbReference type="NCBI Taxonomy" id="426128"/>
    <lineage>
        <taxon>Bacteria</taxon>
        <taxon>Bacillati</taxon>
        <taxon>Bacillota</taxon>
        <taxon>Clostridia</taxon>
        <taxon>Peptostreptococcales</taxon>
        <taxon>Natronincolaceae</taxon>
        <taxon>Natronincola</taxon>
    </lineage>
</organism>
<feature type="coiled-coil region" evidence="1">
    <location>
        <begin position="982"/>
        <end position="1068"/>
    </location>
</feature>
<dbReference type="OrthoDB" id="9815057at2"/>
<feature type="coiled-coil region" evidence="1">
    <location>
        <begin position="319"/>
        <end position="419"/>
    </location>
</feature>
<keyword evidence="3" id="KW-1185">Reference proteome</keyword>
<dbReference type="STRING" id="426128.SAMN05660297_03492"/>
<reference evidence="2 3" key="1">
    <citation type="submission" date="2016-10" db="EMBL/GenBank/DDBJ databases">
        <authorList>
            <person name="de Groot N.N."/>
        </authorList>
    </citation>
    <scope>NUCLEOTIDE SEQUENCE [LARGE SCALE GENOMIC DNA]</scope>
    <source>
        <strain evidence="2 3">DSM 18979</strain>
    </source>
</reference>
<accession>A0A1I0H3N3</accession>
<feature type="coiled-coil region" evidence="1">
    <location>
        <begin position="465"/>
        <end position="581"/>
    </location>
</feature>
<sequence length="1479" mass="174251">MPKLSKIRLTGCKYDGLRKEHENSIFDLTKEHKADHTLLTLFNGGGKGVMMQLIFQLLLPGTKWGKSNGNKVIGMFYDQRNNLQSFTFHVVLEWILDTVPEKRLINGIAVKSMIKNTGGEEEEKAGLSYFLYTHEHVNKGYYTVENLPLYDKEAKKTLDIDVLENFIDEHKRDFIKYSQSDVRKKDGRYYSYLESRGIYRSEWMNLKNMNKSEGGVGDYFTGANDNKSIFDKIILPAISENIRNYTYEEENSLIGMFKSNLSITKDLPILMKREGDYKDLLVEIKPLIENADSGSRFIDRKDRLISEGNDIYFILKDEENLVTQKVEEWSNELKKAEEEKKELVFQKDNLNYNQQRRKLEAKEKEVEALKKRLNEKTSEIKEKKETLQLFEINELLYAKKETEEKIDNKLQERQRLVEALDITDIKEKAKALDDEIALEWEKIKKRWKHHENQQQGYMNYTNGLMEEYKNRKKKYEARVKDLEKEINKFQLKEEELDKDRRKLENHYDPLSLVFPERILEDLMKSQREVAEKITTLSQQVEEYKDKITTLNVEIYRLEDRLDNKTKEVSQLQEEIKKQEEYELRVVRSLSKQLMENYDGSLLNHHWFSKKLEALEGMEEEKKQKLEEIQRRIWEKSIDKVLNKEDYFIPNKDILMIKEEIQKLGIHVETGSEYLKGLDSEAKLSIVQDCPGFIYSVVIGNEKEWQLIDKNIDKTLFFHNMVPIYIRSEMKGDNNSLFKTVFGKTYDLIDENNYIMWKEDMTNKIKGLAETENSIKEDLKRIVEIKQDLNLLLKNDTAWMLNEKLKEQQQERLEILEKISMEKEEKASIENNLTKWQYALEEESKKLGETKTSIQEMKTYIEKVEEVNREKVLISKTQKDLAELRERISTIEADIEGVENNQNTIKDAYNQWKFEVKKTIQEVKEIFHEVIYTHGADKNYLYETIPEFSVDSGQLMLLVKERKVLEEDLATKNSNIALLDKDIQHFRSELERHIDDLKKINENWESYPHLELTLNEMRINLRELNKAIKNLELEKQDVELKRENIRGSITTMKDQLEEKESQIAKEHKRTPIVLEVEDINSDIDRVERNIQSNKKYLALCTEELQKNQDRRRKLEVNLTKIKAGYPLEVIKGKMDEILKEKIQNNPDSIVETWLSSCGKNKDQISRTIEEGERFRSKFIKEINLKLEEDKLREKIITTVKEAKLANFKNNLSSFSSMEQHFQQELIRLSKDKRKAEDAMKKWTDRASIHIIRMVEALKSMVASMNYTNEQGYAFPLVKLKGTERLPKEDGEITYLLEEYFVQAIAKILEKKEEISNMEDKVFKDLMGDTVLFSKALQGRYPTLLVYKMSEKNEFRYARARDEYYTTWEAMNKGEGDLPEGSGGQTLSVNTFVIMMIMSFKKKHIGNENPSTVLVLDNPFGKASAKHVLDPIFEIADKLNFQLICFAAPEIIKVEISERFPVFWELKLEEGKVVHGGRIIK</sequence>
<proteinExistence type="predicted"/>
<evidence type="ECO:0000313" key="2">
    <source>
        <dbReference type="EMBL" id="SET78306.1"/>
    </source>
</evidence>
<evidence type="ECO:0000256" key="1">
    <source>
        <dbReference type="SAM" id="Coils"/>
    </source>
</evidence>
<gene>
    <name evidence="2" type="ORF">SAMN05660297_03492</name>
</gene>
<feature type="coiled-coil region" evidence="1">
    <location>
        <begin position="767"/>
        <end position="825"/>
    </location>
</feature>
<feature type="coiled-coil region" evidence="1">
    <location>
        <begin position="866"/>
        <end position="900"/>
    </location>
</feature>
<protein>
    <submittedName>
        <fullName evidence="2">Chromosome segregation ATPase</fullName>
    </submittedName>
</protein>
<dbReference type="EMBL" id="FOHU01000032">
    <property type="protein sequence ID" value="SET78306.1"/>
    <property type="molecule type" value="Genomic_DNA"/>
</dbReference>